<dbReference type="AlphaFoldDB" id="A0A484YXT6"/>
<keyword evidence="4" id="KW-1029">Fimbrium biogenesis</keyword>
<proteinExistence type="inferred from homology"/>
<keyword evidence="3" id="KW-0813">Transport</keyword>
<sequence length="842" mass="91033">MPLRRISQELKTRFAFSILFLFVQPDANAAGIGAQQIGGVMIPQAFSQALQDGMSVPLYIHLAGSQDTRDDQRIGSAFIWLDGNQLRIRQIQLEEREDNASVSEKTRQQLNSLADVPFSEALTITLTDNAQLDLSLRQLLLQLVVKREALGTVLRARSDDIGQSSVNAVSSNLTYNLGVYNNQMRDGGSNTSSYLSLNNVTALRGAPCGRWMARCTVSAAVNKTANYIRQCMNAISPATVLRAGMLDTWNLQSLGPMTAISAGKIYGLSWGNQASSTIFDSSQSTTPVIAFLPAAGEVHLIRDGRLLSVQNFAMGSYEVDTRGLPYGIYDVEVEVIVNGRVVSKRTQRVNKLFSRGRGVGAPLAWQIWGGSFHMDRWSENGKKTRPAKESWLAGLSASGSLDTLSWAATGYGYDNQAVGETRLTLPLGESVNVNLQSMLASDSSWSGVGSISATLPGGFSSLWVNQEKTRIGDQLRRSDADNRAIGGTLNLNALWSKLGTFSISYNDDRRYNSHYYTADYYQTVYSGTFGSLGLRAGIQRFNNGNSSANTGKYIALDLSLPLGNWFSAGMTHQNGYTMANLSARKQFDEGTIRTIGTNLSRAISGDTGDDKTLSGGAYAQFDARYASGTLNVNSAADGYVNTNLTASGSVGWQGKNLAASGRTDGNAGVIFNTGLDDDGQISAKVNGRIFPLSGKRNYLPLSPYGRYEVELQNSKNSLDSYDIVSGRKSHLTLYPGNVAVIEPEVKQMVTVSGRIRAEDGTVMANARINNHIGRTRTDESGEFVMDVDKSYPTIDFSYGGNKTCEVALDLSNARGAVWVGDVVCSGLSSWAAVQQTGDKNES</sequence>
<feature type="domain" description="Pilus assembly protein C-terminal" evidence="8">
    <location>
        <begin position="733"/>
        <end position="825"/>
    </location>
</feature>
<evidence type="ECO:0000256" key="2">
    <source>
        <dbReference type="ARBA" id="ARBA00020795"/>
    </source>
</evidence>
<evidence type="ECO:0000259" key="9">
    <source>
        <dbReference type="Pfam" id="PF16967"/>
    </source>
</evidence>
<dbReference type="Proteomes" id="UP000351155">
    <property type="component" value="Unassembled WGS sequence"/>
</dbReference>
<dbReference type="Pfam" id="PF15976">
    <property type="entry name" value="CooC_C"/>
    <property type="match status" value="1"/>
</dbReference>
<evidence type="ECO:0000256" key="5">
    <source>
        <dbReference type="ARBA" id="ARBA00022729"/>
    </source>
</evidence>
<dbReference type="InterPro" id="IPR032636">
    <property type="entry name" value="Pilus_assem_E-set-like_dom"/>
</dbReference>
<evidence type="ECO:0000313" key="11">
    <source>
        <dbReference type="Proteomes" id="UP000351155"/>
    </source>
</evidence>
<comment type="function">
    <text evidence="6">Part of the ecpRABCDE operon, which encodes the E.coli common pilus (ECP). ECP is found in both commensal and pathogenic strains and plays a dual role in early-stage biofilm development and host cell recognition.</text>
</comment>
<keyword evidence="5 7" id="KW-0732">Signal</keyword>
<feature type="signal peptide" evidence="7">
    <location>
        <begin position="1"/>
        <end position="29"/>
    </location>
</feature>
<comment type="similarity">
    <text evidence="1">Belongs to the EcpC/MatD family.</text>
</comment>
<feature type="chain" id="PRO_5019712381" description="Probable outer membrane usher protein EcpC" evidence="7">
    <location>
        <begin position="30"/>
        <end position="842"/>
    </location>
</feature>
<evidence type="ECO:0000259" key="8">
    <source>
        <dbReference type="Pfam" id="PF15976"/>
    </source>
</evidence>
<evidence type="ECO:0000313" key="10">
    <source>
        <dbReference type="EMBL" id="VFS38539.1"/>
    </source>
</evidence>
<protein>
    <recommendedName>
        <fullName evidence="2">Probable outer membrane usher protein EcpC</fullName>
    </recommendedName>
</protein>
<feature type="domain" description="Pilus assembly protein E-set like" evidence="9">
    <location>
        <begin position="284"/>
        <end position="351"/>
    </location>
</feature>
<dbReference type="EMBL" id="CAADIW010000037">
    <property type="protein sequence ID" value="VFS38539.1"/>
    <property type="molecule type" value="Genomic_DNA"/>
</dbReference>
<reference evidence="10 11" key="1">
    <citation type="submission" date="2019-03" db="EMBL/GenBank/DDBJ databases">
        <authorList>
            <consortium name="Pathogen Informatics"/>
        </authorList>
    </citation>
    <scope>NUCLEOTIDE SEQUENCE [LARGE SCALE GENOMIC DNA]</scope>
    <source>
        <strain evidence="10 11">NCTC12126</strain>
    </source>
</reference>
<evidence type="ECO:0000256" key="4">
    <source>
        <dbReference type="ARBA" id="ARBA00022558"/>
    </source>
</evidence>
<evidence type="ECO:0000256" key="6">
    <source>
        <dbReference type="ARBA" id="ARBA00025239"/>
    </source>
</evidence>
<gene>
    <name evidence="10" type="ORF">NCTC12126_03763</name>
</gene>
<dbReference type="SUPFAM" id="SSF49464">
    <property type="entry name" value="Carboxypeptidase regulatory domain-like"/>
    <property type="match status" value="1"/>
</dbReference>
<evidence type="ECO:0000256" key="3">
    <source>
        <dbReference type="ARBA" id="ARBA00022448"/>
    </source>
</evidence>
<dbReference type="InterPro" id="IPR008969">
    <property type="entry name" value="CarboxyPept-like_regulatory"/>
</dbReference>
<dbReference type="Pfam" id="PF16967">
    <property type="entry name" value="TcfC"/>
    <property type="match status" value="1"/>
</dbReference>
<name>A0A484YXT6_9ENTR</name>
<evidence type="ECO:0000256" key="7">
    <source>
        <dbReference type="SAM" id="SignalP"/>
    </source>
</evidence>
<dbReference type="InterPro" id="IPR031917">
    <property type="entry name" value="Pilus_assem_C"/>
</dbReference>
<organism evidence="10 11">
    <name type="scientific">Enterobacter cancerogenus</name>
    <dbReference type="NCBI Taxonomy" id="69218"/>
    <lineage>
        <taxon>Bacteria</taxon>
        <taxon>Pseudomonadati</taxon>
        <taxon>Pseudomonadota</taxon>
        <taxon>Gammaproteobacteria</taxon>
        <taxon>Enterobacterales</taxon>
        <taxon>Enterobacteriaceae</taxon>
        <taxon>Enterobacter</taxon>
        <taxon>Enterobacter cloacae complex</taxon>
    </lineage>
</organism>
<evidence type="ECO:0000256" key="1">
    <source>
        <dbReference type="ARBA" id="ARBA00009532"/>
    </source>
</evidence>
<accession>A0A484YXT6</accession>